<feature type="transmembrane region" description="Helical" evidence="1">
    <location>
        <begin position="21"/>
        <end position="40"/>
    </location>
</feature>
<feature type="transmembrane region" description="Helical" evidence="1">
    <location>
        <begin position="46"/>
        <end position="65"/>
    </location>
</feature>
<dbReference type="AlphaFoldDB" id="A0A0B1T2I1"/>
<reference evidence="2 3" key="1">
    <citation type="submission" date="2014-03" db="EMBL/GenBank/DDBJ databases">
        <title>Draft genome of the hookworm Oesophagostomum dentatum.</title>
        <authorList>
            <person name="Mitreva M."/>
        </authorList>
    </citation>
    <scope>NUCLEOTIDE SEQUENCE [LARGE SCALE GENOMIC DNA]</scope>
    <source>
        <strain evidence="2 3">OD-Hann</strain>
    </source>
</reference>
<gene>
    <name evidence="2" type="ORF">OESDEN_08684</name>
</gene>
<keyword evidence="1" id="KW-1133">Transmembrane helix</keyword>
<proteinExistence type="predicted"/>
<feature type="transmembrane region" description="Helical" evidence="1">
    <location>
        <begin position="105"/>
        <end position="127"/>
    </location>
</feature>
<keyword evidence="3" id="KW-1185">Reference proteome</keyword>
<evidence type="ECO:0000313" key="2">
    <source>
        <dbReference type="EMBL" id="KHJ91454.1"/>
    </source>
</evidence>
<feature type="transmembrane region" description="Helical" evidence="1">
    <location>
        <begin position="77"/>
        <end position="93"/>
    </location>
</feature>
<evidence type="ECO:0000313" key="3">
    <source>
        <dbReference type="Proteomes" id="UP000053660"/>
    </source>
</evidence>
<accession>A0A0B1T2I1</accession>
<dbReference type="OrthoDB" id="5806835at2759"/>
<sequence>MAATFGRAVECLRLLQCRTSYCLLSVVNYTTGLIIVSWLFEAYGEMLNVLYCVASCLFGIAITALYMNRPLLMVPDVIYKVTVSFCGLFFAIQEADTGIDGGVSRLALVVIAVVLQFAENYVLFLSLSAIQMEVQQLVQHRPPPTYDQLSILELGLQTGPCTRAKIVVFQPAPAAATRPETPPPCYELAVEKLRMAQANSLK</sequence>
<evidence type="ECO:0000256" key="1">
    <source>
        <dbReference type="SAM" id="Phobius"/>
    </source>
</evidence>
<dbReference type="EMBL" id="KN552056">
    <property type="protein sequence ID" value="KHJ91454.1"/>
    <property type="molecule type" value="Genomic_DNA"/>
</dbReference>
<dbReference type="Proteomes" id="UP000053660">
    <property type="component" value="Unassembled WGS sequence"/>
</dbReference>
<protein>
    <submittedName>
        <fullName evidence="2">Uncharacterized protein</fullName>
    </submittedName>
</protein>
<name>A0A0B1T2I1_OESDE</name>
<keyword evidence="1" id="KW-0812">Transmembrane</keyword>
<organism evidence="2 3">
    <name type="scientific">Oesophagostomum dentatum</name>
    <name type="common">Nodular worm</name>
    <dbReference type="NCBI Taxonomy" id="61180"/>
    <lineage>
        <taxon>Eukaryota</taxon>
        <taxon>Metazoa</taxon>
        <taxon>Ecdysozoa</taxon>
        <taxon>Nematoda</taxon>
        <taxon>Chromadorea</taxon>
        <taxon>Rhabditida</taxon>
        <taxon>Rhabditina</taxon>
        <taxon>Rhabditomorpha</taxon>
        <taxon>Strongyloidea</taxon>
        <taxon>Strongylidae</taxon>
        <taxon>Oesophagostomum</taxon>
    </lineage>
</organism>
<keyword evidence="1" id="KW-0472">Membrane</keyword>